<proteinExistence type="predicted"/>
<dbReference type="STRING" id="1797589.A2784_00100"/>
<dbReference type="SUPFAM" id="SSF53448">
    <property type="entry name" value="Nucleotide-diphospho-sugar transferases"/>
    <property type="match status" value="1"/>
</dbReference>
<dbReference type="AlphaFoldDB" id="A0A1G1VUR0"/>
<organism evidence="2 3">
    <name type="scientific">Candidatus Chisholmbacteria bacterium RIFCSPHIGHO2_01_FULL_48_12</name>
    <dbReference type="NCBI Taxonomy" id="1797589"/>
    <lineage>
        <taxon>Bacteria</taxon>
        <taxon>Candidatus Chisholmiibacteriota</taxon>
    </lineage>
</organism>
<dbReference type="EMBL" id="MHCH01000004">
    <property type="protein sequence ID" value="OGY19146.1"/>
    <property type="molecule type" value="Genomic_DNA"/>
</dbReference>
<protein>
    <recommendedName>
        <fullName evidence="1">Glycosyltransferase 2-like domain-containing protein</fullName>
    </recommendedName>
</protein>
<evidence type="ECO:0000259" key="1">
    <source>
        <dbReference type="Pfam" id="PF00535"/>
    </source>
</evidence>
<gene>
    <name evidence="2" type="ORF">A2784_00100</name>
</gene>
<dbReference type="Gene3D" id="3.90.550.10">
    <property type="entry name" value="Spore Coat Polysaccharide Biosynthesis Protein SpsA, Chain A"/>
    <property type="match status" value="1"/>
</dbReference>
<sequence>MNSQITVHTIIKNEDRWIWYALMSVIEFVNRILIYDTGSTDKTIDIIKSINSSKIILESHPALTRQQLVTFRQRQLDRTQTPWLMLLDGDEIWPQTNLRQLFQAAAGANPDTLAFINHSRNCVGDIYHYLPEDKGHYRIAGHTGHLNIRLIRKTPGLKIIGEYPLEAYTLAGTPIQNLESRIQLVDTWYLHTTHLPRSTQAQSETNVIDRSQKRKFWRPGLKMPKSELPEIFWQPRPGIVPPPITNRWLELLKSIL</sequence>
<accession>A0A1G1VUR0</accession>
<feature type="domain" description="Glycosyltransferase 2-like" evidence="1">
    <location>
        <begin position="7"/>
        <end position="130"/>
    </location>
</feature>
<reference evidence="2 3" key="1">
    <citation type="journal article" date="2016" name="Nat. Commun.">
        <title>Thousands of microbial genomes shed light on interconnected biogeochemical processes in an aquifer system.</title>
        <authorList>
            <person name="Anantharaman K."/>
            <person name="Brown C.T."/>
            <person name="Hug L.A."/>
            <person name="Sharon I."/>
            <person name="Castelle C.J."/>
            <person name="Probst A.J."/>
            <person name="Thomas B.C."/>
            <person name="Singh A."/>
            <person name="Wilkins M.J."/>
            <person name="Karaoz U."/>
            <person name="Brodie E.L."/>
            <person name="Williams K.H."/>
            <person name="Hubbard S.S."/>
            <person name="Banfield J.F."/>
        </authorList>
    </citation>
    <scope>NUCLEOTIDE SEQUENCE [LARGE SCALE GENOMIC DNA]</scope>
</reference>
<dbReference type="InterPro" id="IPR001173">
    <property type="entry name" value="Glyco_trans_2-like"/>
</dbReference>
<dbReference type="Pfam" id="PF00535">
    <property type="entry name" value="Glycos_transf_2"/>
    <property type="match status" value="1"/>
</dbReference>
<evidence type="ECO:0000313" key="2">
    <source>
        <dbReference type="EMBL" id="OGY19146.1"/>
    </source>
</evidence>
<dbReference type="Proteomes" id="UP000177324">
    <property type="component" value="Unassembled WGS sequence"/>
</dbReference>
<dbReference type="InterPro" id="IPR029044">
    <property type="entry name" value="Nucleotide-diphossugar_trans"/>
</dbReference>
<comment type="caution">
    <text evidence="2">The sequence shown here is derived from an EMBL/GenBank/DDBJ whole genome shotgun (WGS) entry which is preliminary data.</text>
</comment>
<name>A0A1G1VUR0_9BACT</name>
<evidence type="ECO:0000313" key="3">
    <source>
        <dbReference type="Proteomes" id="UP000177324"/>
    </source>
</evidence>